<evidence type="ECO:0000313" key="2">
    <source>
        <dbReference type="Proteomes" id="UP000479710"/>
    </source>
</evidence>
<proteinExistence type="predicted"/>
<gene>
    <name evidence="1" type="ORF">E2562_021374</name>
</gene>
<dbReference type="Proteomes" id="UP000479710">
    <property type="component" value="Unassembled WGS sequence"/>
</dbReference>
<dbReference type="AlphaFoldDB" id="A0A6G1CHR9"/>
<evidence type="ECO:0000313" key="1">
    <source>
        <dbReference type="EMBL" id="KAF0899676.1"/>
    </source>
</evidence>
<sequence>MDSQYPRADECPTHLDSGNLRVARYDRRLKGKLAMRDIGCTTELFALANKAARWAEAYKDPVEKCLEAGAECLEVFLAFLEDHHGALHPLGKIELLVMFGTPKNFWTEMVTFNIATFKIS</sequence>
<comment type="caution">
    <text evidence="1">The sequence shown here is derived from an EMBL/GenBank/DDBJ whole genome shotgun (WGS) entry which is preliminary data.</text>
</comment>
<name>A0A6G1CHR9_9ORYZ</name>
<accession>A0A6G1CHR9</accession>
<reference evidence="1 2" key="1">
    <citation type="submission" date="2019-11" db="EMBL/GenBank/DDBJ databases">
        <title>Whole genome sequence of Oryza granulata.</title>
        <authorList>
            <person name="Li W."/>
        </authorList>
    </citation>
    <scope>NUCLEOTIDE SEQUENCE [LARGE SCALE GENOMIC DNA]</scope>
    <source>
        <strain evidence="2">cv. Menghai</strain>
        <tissue evidence="1">Leaf</tissue>
    </source>
</reference>
<dbReference type="EMBL" id="SPHZ02000009">
    <property type="protein sequence ID" value="KAF0899676.1"/>
    <property type="molecule type" value="Genomic_DNA"/>
</dbReference>
<keyword evidence="2" id="KW-1185">Reference proteome</keyword>
<organism evidence="1 2">
    <name type="scientific">Oryza meyeriana var. granulata</name>
    <dbReference type="NCBI Taxonomy" id="110450"/>
    <lineage>
        <taxon>Eukaryota</taxon>
        <taxon>Viridiplantae</taxon>
        <taxon>Streptophyta</taxon>
        <taxon>Embryophyta</taxon>
        <taxon>Tracheophyta</taxon>
        <taxon>Spermatophyta</taxon>
        <taxon>Magnoliopsida</taxon>
        <taxon>Liliopsida</taxon>
        <taxon>Poales</taxon>
        <taxon>Poaceae</taxon>
        <taxon>BOP clade</taxon>
        <taxon>Oryzoideae</taxon>
        <taxon>Oryzeae</taxon>
        <taxon>Oryzinae</taxon>
        <taxon>Oryza</taxon>
        <taxon>Oryza meyeriana</taxon>
    </lineage>
</organism>
<protein>
    <submittedName>
        <fullName evidence="1">Uncharacterized protein</fullName>
    </submittedName>
</protein>